<keyword evidence="1" id="KW-0812">Transmembrane</keyword>
<keyword evidence="1" id="KW-0472">Membrane</keyword>
<evidence type="ECO:0000256" key="1">
    <source>
        <dbReference type="SAM" id="Phobius"/>
    </source>
</evidence>
<reference evidence="2" key="1">
    <citation type="submission" date="2020-01" db="EMBL/GenBank/DDBJ databases">
        <authorList>
            <person name="Mishra B."/>
        </authorList>
    </citation>
    <scope>NUCLEOTIDE SEQUENCE [LARGE SCALE GENOMIC DNA]</scope>
</reference>
<proteinExistence type="predicted"/>
<dbReference type="AlphaFoldDB" id="A0A6D2I493"/>
<evidence type="ECO:0000313" key="3">
    <source>
        <dbReference type="Proteomes" id="UP000467841"/>
    </source>
</evidence>
<dbReference type="Proteomes" id="UP000467841">
    <property type="component" value="Unassembled WGS sequence"/>
</dbReference>
<keyword evidence="3" id="KW-1185">Reference proteome</keyword>
<comment type="caution">
    <text evidence="2">The sequence shown here is derived from an EMBL/GenBank/DDBJ whole genome shotgun (WGS) entry which is preliminary data.</text>
</comment>
<dbReference type="EMBL" id="CACVBM020000517">
    <property type="protein sequence ID" value="CAA7020061.1"/>
    <property type="molecule type" value="Genomic_DNA"/>
</dbReference>
<organism evidence="2 3">
    <name type="scientific">Microthlaspi erraticum</name>
    <dbReference type="NCBI Taxonomy" id="1685480"/>
    <lineage>
        <taxon>Eukaryota</taxon>
        <taxon>Viridiplantae</taxon>
        <taxon>Streptophyta</taxon>
        <taxon>Embryophyta</taxon>
        <taxon>Tracheophyta</taxon>
        <taxon>Spermatophyta</taxon>
        <taxon>Magnoliopsida</taxon>
        <taxon>eudicotyledons</taxon>
        <taxon>Gunneridae</taxon>
        <taxon>Pentapetalae</taxon>
        <taxon>rosids</taxon>
        <taxon>malvids</taxon>
        <taxon>Brassicales</taxon>
        <taxon>Brassicaceae</taxon>
        <taxon>Coluteocarpeae</taxon>
        <taxon>Microthlaspi</taxon>
    </lineage>
</organism>
<evidence type="ECO:0000313" key="2">
    <source>
        <dbReference type="EMBL" id="CAA7020061.1"/>
    </source>
</evidence>
<feature type="transmembrane region" description="Helical" evidence="1">
    <location>
        <begin position="34"/>
        <end position="52"/>
    </location>
</feature>
<keyword evidence="1" id="KW-1133">Transmembrane helix</keyword>
<protein>
    <submittedName>
        <fullName evidence="2">Uncharacterized protein</fullName>
    </submittedName>
</protein>
<accession>A0A6D2I493</accession>
<gene>
    <name evidence="2" type="ORF">MERR_LOCUS7296</name>
</gene>
<sequence length="109" mass="12500">MFLRPTPHPQRFQGPSCVIMWVLGLHKVHGEESIVVLLVHGELILLLLFLSLFHGSSWFPLVIFINQLVHLFSFLFTLSPHSFLHLESHFPPLEQGSLQSQTPLAHSHY</sequence>
<name>A0A6D2I493_9BRAS</name>
<feature type="transmembrane region" description="Helical" evidence="1">
    <location>
        <begin position="58"/>
        <end position="78"/>
    </location>
</feature>